<gene>
    <name evidence="2" type="ORF">GCM10009839_31500</name>
</gene>
<feature type="transmembrane region" description="Helical" evidence="1">
    <location>
        <begin position="6"/>
        <end position="24"/>
    </location>
</feature>
<keyword evidence="3" id="KW-1185">Reference proteome</keyword>
<evidence type="ECO:0008006" key="4">
    <source>
        <dbReference type="Google" id="ProtNLM"/>
    </source>
</evidence>
<reference evidence="3" key="1">
    <citation type="journal article" date="2019" name="Int. J. Syst. Evol. Microbiol.">
        <title>The Global Catalogue of Microorganisms (GCM) 10K type strain sequencing project: providing services to taxonomists for standard genome sequencing and annotation.</title>
        <authorList>
            <consortium name="The Broad Institute Genomics Platform"/>
            <consortium name="The Broad Institute Genome Sequencing Center for Infectious Disease"/>
            <person name="Wu L."/>
            <person name="Ma J."/>
        </authorList>
    </citation>
    <scope>NUCLEOTIDE SEQUENCE [LARGE SCALE GENOMIC DNA]</scope>
    <source>
        <strain evidence="3">JCM 16014</strain>
    </source>
</reference>
<keyword evidence="1" id="KW-1133">Transmembrane helix</keyword>
<dbReference type="RefSeq" id="WP_344666337.1">
    <property type="nucleotide sequence ID" value="NZ_BAAAQN010000015.1"/>
</dbReference>
<evidence type="ECO:0000313" key="3">
    <source>
        <dbReference type="Proteomes" id="UP001500751"/>
    </source>
</evidence>
<protein>
    <recommendedName>
        <fullName evidence="4">Secreted protein</fullName>
    </recommendedName>
</protein>
<accession>A0ABP5FMT5</accession>
<keyword evidence="1" id="KW-0812">Transmembrane</keyword>
<keyword evidence="1" id="KW-0472">Membrane</keyword>
<dbReference type="Proteomes" id="UP001500751">
    <property type="component" value="Unassembled WGS sequence"/>
</dbReference>
<evidence type="ECO:0000256" key="1">
    <source>
        <dbReference type="SAM" id="Phobius"/>
    </source>
</evidence>
<organism evidence="2 3">
    <name type="scientific">Catenulispora yoronensis</name>
    <dbReference type="NCBI Taxonomy" id="450799"/>
    <lineage>
        <taxon>Bacteria</taxon>
        <taxon>Bacillati</taxon>
        <taxon>Actinomycetota</taxon>
        <taxon>Actinomycetes</taxon>
        <taxon>Catenulisporales</taxon>
        <taxon>Catenulisporaceae</taxon>
        <taxon>Catenulispora</taxon>
    </lineage>
</organism>
<name>A0ABP5FMT5_9ACTN</name>
<evidence type="ECO:0000313" key="2">
    <source>
        <dbReference type="EMBL" id="GAA2029611.1"/>
    </source>
</evidence>
<proteinExistence type="predicted"/>
<comment type="caution">
    <text evidence="2">The sequence shown here is derived from an EMBL/GenBank/DDBJ whole genome shotgun (WGS) entry which is preliminary data.</text>
</comment>
<dbReference type="EMBL" id="BAAAQN010000015">
    <property type="protein sequence ID" value="GAA2029611.1"/>
    <property type="molecule type" value="Genomic_DNA"/>
</dbReference>
<sequence>MSAEPVVFAVGGSLVAVAAVRSALMRAAVRRQLRTALNAVEPAARVAAVQTAGENGVGRNARLLLAVAEAEEDIWVRQALAQTVIRHRWEPAATETLVRLRIWAKQELLWGQLEAPVVPVVPVVPAVIEAAPLVIEASPVAEAGISGASVQASLSATGWWEE</sequence>